<feature type="transmembrane region" description="Helical" evidence="7">
    <location>
        <begin position="51"/>
        <end position="69"/>
    </location>
</feature>
<accession>A0ABT1L9S7</accession>
<dbReference type="RefSeq" id="WP_254739963.1">
    <property type="nucleotide sequence ID" value="NZ_JANCLU010000005.1"/>
</dbReference>
<feature type="transmembrane region" description="Helical" evidence="7">
    <location>
        <begin position="412"/>
        <end position="442"/>
    </location>
</feature>
<evidence type="ECO:0000259" key="8">
    <source>
        <dbReference type="PROSITE" id="PS51202"/>
    </source>
</evidence>
<comment type="caution">
    <text evidence="9">The sequence shown here is derived from an EMBL/GenBank/DDBJ whole genome shotgun (WGS) entry which is preliminary data.</text>
</comment>
<evidence type="ECO:0000256" key="6">
    <source>
        <dbReference type="ARBA" id="ARBA00023136"/>
    </source>
</evidence>
<evidence type="ECO:0000256" key="4">
    <source>
        <dbReference type="ARBA" id="ARBA00022737"/>
    </source>
</evidence>
<dbReference type="Pfam" id="PF03600">
    <property type="entry name" value="CitMHS"/>
    <property type="match status" value="1"/>
</dbReference>
<gene>
    <name evidence="9" type="ORF">NK718_06890</name>
</gene>
<name>A0ABT1L9S7_9HYPH</name>
<dbReference type="Proteomes" id="UP001205890">
    <property type="component" value="Unassembled WGS sequence"/>
</dbReference>
<keyword evidence="2" id="KW-0813">Transport</keyword>
<feature type="transmembrane region" description="Helical" evidence="7">
    <location>
        <begin position="540"/>
        <end position="558"/>
    </location>
</feature>
<dbReference type="SUPFAM" id="SSF116726">
    <property type="entry name" value="TrkA C-terminal domain-like"/>
    <property type="match status" value="2"/>
</dbReference>
<feature type="transmembrane region" description="Helical" evidence="7">
    <location>
        <begin position="175"/>
        <end position="198"/>
    </location>
</feature>
<evidence type="ECO:0000256" key="1">
    <source>
        <dbReference type="ARBA" id="ARBA00004141"/>
    </source>
</evidence>
<evidence type="ECO:0000313" key="9">
    <source>
        <dbReference type="EMBL" id="MCP8938236.1"/>
    </source>
</evidence>
<feature type="transmembrane region" description="Helical" evidence="7">
    <location>
        <begin position="578"/>
        <end position="598"/>
    </location>
</feature>
<feature type="transmembrane region" description="Helical" evidence="7">
    <location>
        <begin position="136"/>
        <end position="155"/>
    </location>
</feature>
<dbReference type="InterPro" id="IPR006037">
    <property type="entry name" value="RCK_C"/>
</dbReference>
<dbReference type="PANTHER" id="PTHR43652:SF2">
    <property type="entry name" value="BASIC AMINO ACID ANTIPORTER YFCC-RELATED"/>
    <property type="match status" value="1"/>
</dbReference>
<evidence type="ECO:0000313" key="10">
    <source>
        <dbReference type="Proteomes" id="UP001205890"/>
    </source>
</evidence>
<evidence type="ECO:0000256" key="5">
    <source>
        <dbReference type="ARBA" id="ARBA00022989"/>
    </source>
</evidence>
<keyword evidence="3 7" id="KW-0812">Transmembrane</keyword>
<feature type="transmembrane region" description="Helical" evidence="7">
    <location>
        <begin position="485"/>
        <end position="506"/>
    </location>
</feature>
<dbReference type="EMBL" id="JANCLU010000005">
    <property type="protein sequence ID" value="MCP8938236.1"/>
    <property type="molecule type" value="Genomic_DNA"/>
</dbReference>
<evidence type="ECO:0000256" key="7">
    <source>
        <dbReference type="SAM" id="Phobius"/>
    </source>
</evidence>
<keyword evidence="10" id="KW-1185">Reference proteome</keyword>
<feature type="domain" description="RCK C-terminal" evidence="8">
    <location>
        <begin position="306"/>
        <end position="388"/>
    </location>
</feature>
<keyword evidence="6 7" id="KW-0472">Membrane</keyword>
<feature type="transmembrane region" description="Helical" evidence="7">
    <location>
        <begin position="94"/>
        <end position="124"/>
    </location>
</feature>
<dbReference type="PANTHER" id="PTHR43652">
    <property type="entry name" value="BASIC AMINO ACID ANTIPORTER YFCC-RELATED"/>
    <property type="match status" value="1"/>
</dbReference>
<comment type="subcellular location">
    <subcellularLocation>
        <location evidence="1">Membrane</location>
        <topology evidence="1">Multi-pass membrane protein</topology>
    </subcellularLocation>
</comment>
<evidence type="ECO:0000256" key="2">
    <source>
        <dbReference type="ARBA" id="ARBA00022448"/>
    </source>
</evidence>
<evidence type="ECO:0000256" key="3">
    <source>
        <dbReference type="ARBA" id="ARBA00022692"/>
    </source>
</evidence>
<dbReference type="Gene3D" id="3.30.70.1450">
    <property type="entry name" value="Regulator of K+ conductance, C-terminal domain"/>
    <property type="match status" value="2"/>
</dbReference>
<organism evidence="9 10">
    <name type="scientific">Alsobacter ponti</name>
    <dbReference type="NCBI Taxonomy" id="2962936"/>
    <lineage>
        <taxon>Bacteria</taxon>
        <taxon>Pseudomonadati</taxon>
        <taxon>Pseudomonadota</taxon>
        <taxon>Alphaproteobacteria</taxon>
        <taxon>Hyphomicrobiales</taxon>
        <taxon>Alsobacteraceae</taxon>
        <taxon>Alsobacter</taxon>
    </lineage>
</organism>
<feature type="transmembrane region" description="Helical" evidence="7">
    <location>
        <begin position="512"/>
        <end position="533"/>
    </location>
</feature>
<feature type="transmembrane region" description="Helical" evidence="7">
    <location>
        <begin position="6"/>
        <end position="39"/>
    </location>
</feature>
<keyword evidence="5 7" id="KW-1133">Transmembrane helix</keyword>
<keyword evidence="4" id="KW-0677">Repeat</keyword>
<dbReference type="InterPro" id="IPR004680">
    <property type="entry name" value="Cit_transptr-like_dom"/>
</dbReference>
<dbReference type="PROSITE" id="PS51202">
    <property type="entry name" value="RCK_C"/>
    <property type="match status" value="1"/>
</dbReference>
<dbReference type="InterPro" id="IPR051679">
    <property type="entry name" value="DASS-Related_Transporters"/>
</dbReference>
<dbReference type="Pfam" id="PF02080">
    <property type="entry name" value="TrkA_C"/>
    <property type="match status" value="1"/>
</dbReference>
<proteinExistence type="predicted"/>
<dbReference type="InterPro" id="IPR036721">
    <property type="entry name" value="RCK_C_sf"/>
</dbReference>
<sequence>MSPIALTGLIVAAAVVLFVWNGLPVVIVAMGVAVALWATGVLPLSDAMAGLGDPAVVFIASLFIVSAGLERTGVTTWAGQQLIRQAGEDSRTRLIVLTGLLVALLTALISVNGAVAALLPVVVVMAVRLRRPTSQLLMPLVFSAHAGSLLALTGTPVNVLVSNASVEAGYARFGFFEFAIVGVPLLLGTLAIIVLFGAKLLPKRNGPSMPADFSQHARTLVEQYGLTSDIFRLRVRASSPIVGADPASNPLGGRPGVQVIGVLDAEAAPLKRAAIGEGDILLVRGEPDAAAACAAELHLAFREDDDQPADMLFNRQSGLAEVMVPPRSALIGQTVFEGMITESGDLMIIAVQRQAQVLREATTLQAGDTLLLQGTWKALDVRLSDPDVLVVNSPDVVRRQAVPLGAGAKQAIAILLGMVLLLATGLVPPAVAGLLAAAALILSGVINVEQSYRAIDWTTVILVGAMMPLSTAMEQTGAARMLADALVATIGQAGPLALLAGLFLLTAVMGQLISNTATALIVIPIGIAAAESLGVSPRPVLMSIAVAAAGAFLTPIATPTNLMVMGPGGYAFNDYWKLGLPLLIWFFIVSVFLVPLVWRF</sequence>
<protein>
    <submittedName>
        <fullName evidence="9">SLC13 family permease</fullName>
    </submittedName>
</protein>
<reference evidence="9 10" key="1">
    <citation type="submission" date="2022-07" db="EMBL/GenBank/DDBJ databases">
        <authorList>
            <person name="Li W.-J."/>
            <person name="Deng Q.-Q."/>
        </authorList>
    </citation>
    <scope>NUCLEOTIDE SEQUENCE [LARGE SCALE GENOMIC DNA]</scope>
    <source>
        <strain evidence="9 10">SYSU M60028</strain>
    </source>
</reference>